<proteinExistence type="predicted"/>
<evidence type="ECO:0000313" key="2">
    <source>
        <dbReference type="Proteomes" id="UP000178127"/>
    </source>
</evidence>
<dbReference type="EMBL" id="MEVD01000013">
    <property type="protein sequence ID" value="OGC53614.1"/>
    <property type="molecule type" value="Genomic_DNA"/>
</dbReference>
<name>A0A1F4V8Z7_UNCKA</name>
<organism evidence="1 2">
    <name type="scientific">candidate division WWE3 bacterium RIFCSPHIGHO2_02_FULL_38_14</name>
    <dbReference type="NCBI Taxonomy" id="1802620"/>
    <lineage>
        <taxon>Bacteria</taxon>
        <taxon>Katanobacteria</taxon>
    </lineage>
</organism>
<gene>
    <name evidence="1" type="ORF">A3D91_04190</name>
</gene>
<evidence type="ECO:0000313" key="1">
    <source>
        <dbReference type="EMBL" id="OGC53614.1"/>
    </source>
</evidence>
<dbReference type="Proteomes" id="UP000178127">
    <property type="component" value="Unassembled WGS sequence"/>
</dbReference>
<sequence>MNDENFYPLTWEHYGVLIEDLWKDLNSKLKSQNIKIDAVIAILREGVFTALPMAYKLNTYKILTIQYKYILNNGSNELKKISGISQANFELPPSPIFLLCDTFPCGGKTKFLATEEIKKVYPTCKFVFVSLIQDHSVENHPDFISSAYAFDINDKWETTHPLFKKLGIDKNALNVYLPWENKEEEEASVNQLEWKYN</sequence>
<dbReference type="Gene3D" id="3.40.50.2020">
    <property type="match status" value="1"/>
</dbReference>
<comment type="caution">
    <text evidence="1">The sequence shown here is derived from an EMBL/GenBank/DDBJ whole genome shotgun (WGS) entry which is preliminary data.</text>
</comment>
<reference evidence="1 2" key="1">
    <citation type="journal article" date="2016" name="Nat. Commun.">
        <title>Thousands of microbial genomes shed light on interconnected biogeochemical processes in an aquifer system.</title>
        <authorList>
            <person name="Anantharaman K."/>
            <person name="Brown C.T."/>
            <person name="Hug L.A."/>
            <person name="Sharon I."/>
            <person name="Castelle C.J."/>
            <person name="Probst A.J."/>
            <person name="Thomas B.C."/>
            <person name="Singh A."/>
            <person name="Wilkins M.J."/>
            <person name="Karaoz U."/>
            <person name="Brodie E.L."/>
            <person name="Williams K.H."/>
            <person name="Hubbard S.S."/>
            <person name="Banfield J.F."/>
        </authorList>
    </citation>
    <scope>NUCLEOTIDE SEQUENCE [LARGE SCALE GENOMIC DNA]</scope>
</reference>
<dbReference type="InterPro" id="IPR029057">
    <property type="entry name" value="PRTase-like"/>
</dbReference>
<evidence type="ECO:0008006" key="3">
    <source>
        <dbReference type="Google" id="ProtNLM"/>
    </source>
</evidence>
<accession>A0A1F4V8Z7</accession>
<dbReference type="AlphaFoldDB" id="A0A1F4V8Z7"/>
<protein>
    <recommendedName>
        <fullName evidence="3">Phosphoribosyltransferase domain-containing protein</fullName>
    </recommendedName>
</protein>
<dbReference type="SUPFAM" id="SSF53271">
    <property type="entry name" value="PRTase-like"/>
    <property type="match status" value="1"/>
</dbReference>